<dbReference type="PANTHER" id="PTHR38436:SF1">
    <property type="entry name" value="ESTER CYCLASE"/>
    <property type="match status" value="1"/>
</dbReference>
<dbReference type="AlphaFoldDB" id="A0A923HQW5"/>
<reference evidence="1" key="1">
    <citation type="submission" date="2020-08" db="EMBL/GenBank/DDBJ databases">
        <title>Novel species isolated from subtropical streams in China.</title>
        <authorList>
            <person name="Lu H."/>
        </authorList>
    </citation>
    <scope>NUCLEOTIDE SEQUENCE</scope>
    <source>
        <strain evidence="1">KACC 12607</strain>
    </source>
</reference>
<accession>A0A923HQW5</accession>
<dbReference type="Pfam" id="PF07366">
    <property type="entry name" value="SnoaL"/>
    <property type="match status" value="1"/>
</dbReference>
<dbReference type="GO" id="GO:0030638">
    <property type="term" value="P:polyketide metabolic process"/>
    <property type="evidence" value="ECO:0007669"/>
    <property type="project" value="InterPro"/>
</dbReference>
<dbReference type="EMBL" id="JACOFV010000012">
    <property type="protein sequence ID" value="MBC3863048.1"/>
    <property type="molecule type" value="Genomic_DNA"/>
</dbReference>
<keyword evidence="2" id="KW-1185">Reference proteome</keyword>
<dbReference type="InterPro" id="IPR009959">
    <property type="entry name" value="Cyclase_SnoaL-like"/>
</dbReference>
<dbReference type="SUPFAM" id="SSF54427">
    <property type="entry name" value="NTF2-like"/>
    <property type="match status" value="1"/>
</dbReference>
<sequence length="152" mass="16840">MSITTMIPPHASPNVRLVTDFMRTIWTEASPDVLERFVSASFVDHAYIPADQTGHATMVRIFAGAFSQAEHTIEQCTEQDDIVVIRLKITALHSGQFRDIAATGNAVEVTQYRTFRIVEGQIAEHWALFDTASLLRQLQPTVIVAGACAIKQ</sequence>
<proteinExistence type="predicted"/>
<dbReference type="InterPro" id="IPR032710">
    <property type="entry name" value="NTF2-like_dom_sf"/>
</dbReference>
<name>A0A923HQW5_9BURK</name>
<protein>
    <submittedName>
        <fullName evidence="1">Ester cyclase</fullName>
    </submittedName>
</protein>
<dbReference type="PANTHER" id="PTHR38436">
    <property type="entry name" value="POLYKETIDE CYCLASE SNOAL-LIKE DOMAIN"/>
    <property type="match status" value="1"/>
</dbReference>
<gene>
    <name evidence="1" type="ORF">H8K32_13130</name>
</gene>
<dbReference type="RefSeq" id="WP_186913000.1">
    <property type="nucleotide sequence ID" value="NZ_JACOFV010000012.1"/>
</dbReference>
<evidence type="ECO:0000313" key="2">
    <source>
        <dbReference type="Proteomes" id="UP000634011"/>
    </source>
</evidence>
<comment type="caution">
    <text evidence="1">The sequence shown here is derived from an EMBL/GenBank/DDBJ whole genome shotgun (WGS) entry which is preliminary data.</text>
</comment>
<dbReference type="Gene3D" id="3.10.450.50">
    <property type="match status" value="1"/>
</dbReference>
<organism evidence="1 2">
    <name type="scientific">Undibacterium jejuense</name>
    <dbReference type="NCBI Taxonomy" id="1344949"/>
    <lineage>
        <taxon>Bacteria</taxon>
        <taxon>Pseudomonadati</taxon>
        <taxon>Pseudomonadota</taxon>
        <taxon>Betaproteobacteria</taxon>
        <taxon>Burkholderiales</taxon>
        <taxon>Oxalobacteraceae</taxon>
        <taxon>Undibacterium</taxon>
    </lineage>
</organism>
<dbReference type="Proteomes" id="UP000634011">
    <property type="component" value="Unassembled WGS sequence"/>
</dbReference>
<evidence type="ECO:0000313" key="1">
    <source>
        <dbReference type="EMBL" id="MBC3863048.1"/>
    </source>
</evidence>